<protein>
    <submittedName>
        <fullName evidence="1">Uncharacterized protein</fullName>
    </submittedName>
</protein>
<name>A0A495BJI5_VOGIN</name>
<evidence type="ECO:0000313" key="1">
    <source>
        <dbReference type="EMBL" id="RKQ61205.1"/>
    </source>
</evidence>
<organism evidence="1 2">
    <name type="scientific">Vogesella indigofera</name>
    <name type="common">Pseudomonas indigofera</name>
    <dbReference type="NCBI Taxonomy" id="45465"/>
    <lineage>
        <taxon>Bacteria</taxon>
        <taxon>Pseudomonadati</taxon>
        <taxon>Pseudomonadota</taxon>
        <taxon>Betaproteobacteria</taxon>
        <taxon>Neisseriales</taxon>
        <taxon>Chromobacteriaceae</taxon>
        <taxon>Vogesella</taxon>
    </lineage>
</organism>
<reference evidence="1 2" key="1">
    <citation type="submission" date="2018-10" db="EMBL/GenBank/DDBJ databases">
        <title>Genomic Encyclopedia of Type Strains, Phase IV (KMG-IV): sequencing the most valuable type-strain genomes for metagenomic binning, comparative biology and taxonomic classification.</title>
        <authorList>
            <person name="Goeker M."/>
        </authorList>
    </citation>
    <scope>NUCLEOTIDE SEQUENCE [LARGE SCALE GENOMIC DNA]</scope>
    <source>
        <strain evidence="1 2">DSM 3303</strain>
    </source>
</reference>
<proteinExistence type="predicted"/>
<accession>A0A495BJI5</accession>
<dbReference type="Proteomes" id="UP000279384">
    <property type="component" value="Unassembled WGS sequence"/>
</dbReference>
<dbReference type="RefSeq" id="WP_147424439.1">
    <property type="nucleotide sequence ID" value="NZ_RBID01000011.1"/>
</dbReference>
<dbReference type="AlphaFoldDB" id="A0A495BJI5"/>
<evidence type="ECO:0000313" key="2">
    <source>
        <dbReference type="Proteomes" id="UP000279384"/>
    </source>
</evidence>
<sequence>MNTATTPCPVVASLGQYLAAQNRDECLILAIEAEADLLLEDEKRRAQLADSFVESLHDAGSEVLLAEFHAFVGKQLLRAAFDHDSVVSALYPNLSKAAREWVGLVAEVQVKKEAA</sequence>
<gene>
    <name evidence="1" type="ORF">C8E02_0972</name>
</gene>
<dbReference type="EMBL" id="RBID01000011">
    <property type="protein sequence ID" value="RKQ61205.1"/>
    <property type="molecule type" value="Genomic_DNA"/>
</dbReference>
<comment type="caution">
    <text evidence="1">The sequence shown here is derived from an EMBL/GenBank/DDBJ whole genome shotgun (WGS) entry which is preliminary data.</text>
</comment>